<dbReference type="Gene3D" id="1.10.287.1350">
    <property type="match status" value="1"/>
</dbReference>
<dbReference type="GO" id="GO:0032259">
    <property type="term" value="P:methylation"/>
    <property type="evidence" value="ECO:0007669"/>
    <property type="project" value="UniProtKB-KW"/>
</dbReference>
<dbReference type="Gene3D" id="1.10.10.10">
    <property type="entry name" value="Winged helix-like DNA-binding domain superfamily/Winged helix DNA-binding domain"/>
    <property type="match status" value="1"/>
</dbReference>
<feature type="domain" description="O-methyltransferase C-terminal" evidence="5">
    <location>
        <begin position="117"/>
        <end position="316"/>
    </location>
</feature>
<dbReference type="GO" id="GO:0046983">
    <property type="term" value="F:protein dimerization activity"/>
    <property type="evidence" value="ECO:0007669"/>
    <property type="project" value="InterPro"/>
</dbReference>
<dbReference type="PROSITE" id="PS51683">
    <property type="entry name" value="SAM_OMT_II"/>
    <property type="match status" value="1"/>
</dbReference>
<evidence type="ECO:0000256" key="3">
    <source>
        <dbReference type="ARBA" id="ARBA00022691"/>
    </source>
</evidence>
<dbReference type="SUPFAM" id="SSF53335">
    <property type="entry name" value="S-adenosyl-L-methionine-dependent methyltransferases"/>
    <property type="match status" value="1"/>
</dbReference>
<keyword evidence="2 7" id="KW-0808">Transferase</keyword>
<feature type="domain" description="O-methyltransferase dimerisation" evidence="6">
    <location>
        <begin position="12"/>
        <end position="89"/>
    </location>
</feature>
<dbReference type="AlphaFoldDB" id="A0A1H7MVI4"/>
<reference evidence="8" key="1">
    <citation type="submission" date="2016-10" db="EMBL/GenBank/DDBJ databases">
        <authorList>
            <person name="Varghese N."/>
        </authorList>
    </citation>
    <scope>NUCLEOTIDE SEQUENCE [LARGE SCALE GENOMIC DNA]</scope>
    <source>
        <strain evidence="8">DSM 45096 / BCRC 16803 / CGMCC 4.1857 / CIP 109030 / JCM 12277 / KCTC 19219 / NBRC 100920 / 33214</strain>
    </source>
</reference>
<dbReference type="InterPro" id="IPR016461">
    <property type="entry name" value="COMT-like"/>
</dbReference>
<proteinExistence type="predicted"/>
<dbReference type="Proteomes" id="UP000183015">
    <property type="component" value="Unassembled WGS sequence"/>
</dbReference>
<keyword evidence="8" id="KW-1185">Reference proteome</keyword>
<dbReference type="InterPro" id="IPR012967">
    <property type="entry name" value="COMT_dimerisation"/>
</dbReference>
<protein>
    <submittedName>
        <fullName evidence="7">O-methyltransferase</fullName>
    </submittedName>
</protein>
<dbReference type="InterPro" id="IPR029063">
    <property type="entry name" value="SAM-dependent_MTases_sf"/>
</dbReference>
<keyword evidence="1 7" id="KW-0489">Methyltransferase</keyword>
<dbReference type="Gene3D" id="3.40.50.150">
    <property type="entry name" value="Vaccinia Virus protein VP39"/>
    <property type="match status" value="1"/>
</dbReference>
<feature type="active site" description="Proton acceptor" evidence="4">
    <location>
        <position position="245"/>
    </location>
</feature>
<dbReference type="InterPro" id="IPR036388">
    <property type="entry name" value="WH-like_DNA-bd_sf"/>
</dbReference>
<dbReference type="GO" id="GO:0008171">
    <property type="term" value="F:O-methyltransferase activity"/>
    <property type="evidence" value="ECO:0007669"/>
    <property type="project" value="InterPro"/>
</dbReference>
<evidence type="ECO:0000313" key="7">
    <source>
        <dbReference type="EMBL" id="SEL14798.1"/>
    </source>
</evidence>
<dbReference type="PANTHER" id="PTHR43712:SF2">
    <property type="entry name" value="O-METHYLTRANSFERASE CICE"/>
    <property type="match status" value="1"/>
</dbReference>
<dbReference type="OrthoDB" id="4145676at2"/>
<keyword evidence="3" id="KW-0949">S-adenosyl-L-methionine</keyword>
<dbReference type="PANTHER" id="PTHR43712">
    <property type="entry name" value="PUTATIVE (AFU_ORTHOLOGUE AFUA_4G14580)-RELATED"/>
    <property type="match status" value="1"/>
</dbReference>
<evidence type="ECO:0000256" key="2">
    <source>
        <dbReference type="ARBA" id="ARBA00022679"/>
    </source>
</evidence>
<dbReference type="Pfam" id="PF00891">
    <property type="entry name" value="Methyltransf_2"/>
    <property type="match status" value="1"/>
</dbReference>
<evidence type="ECO:0000256" key="1">
    <source>
        <dbReference type="ARBA" id="ARBA00022603"/>
    </source>
</evidence>
<name>A0A1H7MVI4_STRJI</name>
<dbReference type="STRING" id="235985.SAMN05414137_10669"/>
<organism evidence="7 8">
    <name type="scientific">Streptacidiphilus jiangxiensis</name>
    <dbReference type="NCBI Taxonomy" id="235985"/>
    <lineage>
        <taxon>Bacteria</taxon>
        <taxon>Bacillati</taxon>
        <taxon>Actinomycetota</taxon>
        <taxon>Actinomycetes</taxon>
        <taxon>Kitasatosporales</taxon>
        <taxon>Streptomycetaceae</taxon>
        <taxon>Streptacidiphilus</taxon>
    </lineage>
</organism>
<dbReference type="CDD" id="cd02440">
    <property type="entry name" value="AdoMet_MTases"/>
    <property type="match status" value="1"/>
</dbReference>
<accession>A0A1H7MVI4</accession>
<dbReference type="SUPFAM" id="SSF46785">
    <property type="entry name" value="Winged helix' DNA-binding domain"/>
    <property type="match status" value="1"/>
</dbReference>
<dbReference type="InterPro" id="IPR036390">
    <property type="entry name" value="WH_DNA-bd_sf"/>
</dbReference>
<dbReference type="EMBL" id="FOAZ01000006">
    <property type="protein sequence ID" value="SEL14798.1"/>
    <property type="molecule type" value="Genomic_DNA"/>
</dbReference>
<evidence type="ECO:0000259" key="5">
    <source>
        <dbReference type="Pfam" id="PF00891"/>
    </source>
</evidence>
<dbReference type="Pfam" id="PF08100">
    <property type="entry name" value="Dimerisation"/>
    <property type="match status" value="1"/>
</dbReference>
<evidence type="ECO:0000256" key="4">
    <source>
        <dbReference type="PIRSR" id="PIRSR005739-1"/>
    </source>
</evidence>
<dbReference type="RefSeq" id="WP_052438669.1">
    <property type="nucleotide sequence ID" value="NZ_BBPN01000012.1"/>
</dbReference>
<evidence type="ECO:0000259" key="6">
    <source>
        <dbReference type="Pfam" id="PF08100"/>
    </source>
</evidence>
<evidence type="ECO:0000313" key="8">
    <source>
        <dbReference type="Proteomes" id="UP000183015"/>
    </source>
</evidence>
<dbReference type="PIRSF" id="PIRSF005739">
    <property type="entry name" value="O-mtase"/>
    <property type="match status" value="1"/>
</dbReference>
<dbReference type="InterPro" id="IPR001077">
    <property type="entry name" value="COMT_C"/>
</dbReference>
<sequence length="346" mass="36550">MTDMADTVAALRLLGGFQLSQAAYVAARAGIADLLLDGPKPVAELAVAAGLRTEPLARIVRVLSGEGVFTFDPGTQLVGLGRLGRTFVTDAPESLRNIALMWMETHYLPFDELWGTVCDGVPAAERALGMPFFDWIGRDPALVALFTAAMRDFARAIRQGAIDAVDVGRAACVVDVGGADGAVLASVASRRPDLRGVVFDLPHVVTAAADVLRAGGLEDRVTTVGGDFFAEVPAGDCHLACFILHDWDDERAGRILDRIHEAASAPTARLLLVEIVLGEGSAHEVGSLLDLTMLGMLTGHERTSDDWRALLAAHGFHLDRIRPTGGPMCVLEATRISGADGSVPQG</sequence>
<dbReference type="eggNOG" id="COG2226">
    <property type="taxonomic scope" value="Bacteria"/>
</dbReference>
<gene>
    <name evidence="7" type="ORF">SAMN05414137_10669</name>
</gene>